<comment type="caution">
    <text evidence="4">The sequence shown here is derived from an EMBL/GenBank/DDBJ whole genome shotgun (WGS) entry which is preliminary data.</text>
</comment>
<keyword evidence="1" id="KW-0560">Oxidoreductase</keyword>
<dbReference type="SMART" id="SM00861">
    <property type="entry name" value="Transket_pyr"/>
    <property type="match status" value="1"/>
</dbReference>
<proteinExistence type="predicted"/>
<feature type="domain" description="Transketolase-like pyrimidine-binding" evidence="3">
    <location>
        <begin position="4"/>
        <end position="179"/>
    </location>
</feature>
<dbReference type="InterPro" id="IPR029061">
    <property type="entry name" value="THDP-binding"/>
</dbReference>
<dbReference type="Gene3D" id="3.40.50.970">
    <property type="match status" value="1"/>
</dbReference>
<dbReference type="PANTHER" id="PTHR43257">
    <property type="entry name" value="PYRUVATE DEHYDROGENASE E1 COMPONENT BETA SUBUNIT"/>
    <property type="match status" value="1"/>
</dbReference>
<evidence type="ECO:0000256" key="2">
    <source>
        <dbReference type="ARBA" id="ARBA00023052"/>
    </source>
</evidence>
<feature type="non-terminal residue" evidence="4">
    <location>
        <position position="184"/>
    </location>
</feature>
<dbReference type="AlphaFoldDB" id="X1DHG3"/>
<name>X1DHG3_9ZZZZ</name>
<dbReference type="PANTHER" id="PTHR43257:SF2">
    <property type="entry name" value="PYRUVATE DEHYDROGENASE E1 COMPONENT SUBUNIT BETA"/>
    <property type="match status" value="1"/>
</dbReference>
<dbReference type="Pfam" id="PF02779">
    <property type="entry name" value="Transket_pyr"/>
    <property type="match status" value="1"/>
</dbReference>
<keyword evidence="2" id="KW-0786">Thiamine pyrophosphate</keyword>
<evidence type="ECO:0000256" key="1">
    <source>
        <dbReference type="ARBA" id="ARBA00023002"/>
    </source>
</evidence>
<accession>X1DHG3</accession>
<dbReference type="FunFam" id="3.40.50.970:FF:000001">
    <property type="entry name" value="Pyruvate dehydrogenase E1 beta subunit"/>
    <property type="match status" value="1"/>
</dbReference>
<evidence type="ECO:0000313" key="4">
    <source>
        <dbReference type="EMBL" id="GAH07740.1"/>
    </source>
</evidence>
<dbReference type="GO" id="GO:0016491">
    <property type="term" value="F:oxidoreductase activity"/>
    <property type="evidence" value="ECO:0007669"/>
    <property type="project" value="UniProtKB-KW"/>
</dbReference>
<dbReference type="SUPFAM" id="SSF52518">
    <property type="entry name" value="Thiamin diphosphate-binding fold (THDP-binding)"/>
    <property type="match status" value="1"/>
</dbReference>
<evidence type="ECO:0000259" key="3">
    <source>
        <dbReference type="SMART" id="SM00861"/>
    </source>
</evidence>
<gene>
    <name evidence="4" type="ORF">S01H4_57509</name>
</gene>
<dbReference type="EMBL" id="BART01033474">
    <property type="protein sequence ID" value="GAH07740.1"/>
    <property type="molecule type" value="Genomic_DNA"/>
</dbReference>
<reference evidence="4" key="1">
    <citation type="journal article" date="2014" name="Front. Microbiol.">
        <title>High frequency of phylogenetically diverse reductive dehalogenase-homologous genes in deep subseafloor sedimentary metagenomes.</title>
        <authorList>
            <person name="Kawai M."/>
            <person name="Futagami T."/>
            <person name="Toyoda A."/>
            <person name="Takaki Y."/>
            <person name="Nishi S."/>
            <person name="Hori S."/>
            <person name="Arai W."/>
            <person name="Tsubouchi T."/>
            <person name="Morono Y."/>
            <person name="Uchiyama I."/>
            <person name="Ito T."/>
            <person name="Fujiyama A."/>
            <person name="Inagaki F."/>
            <person name="Takami H."/>
        </authorList>
    </citation>
    <scope>NUCLEOTIDE SEQUENCE</scope>
    <source>
        <strain evidence="4">Expedition CK06-06</strain>
    </source>
</reference>
<protein>
    <recommendedName>
        <fullName evidence="3">Transketolase-like pyrimidine-binding domain-containing protein</fullName>
    </recommendedName>
</protein>
<dbReference type="InterPro" id="IPR005475">
    <property type="entry name" value="Transketolase-like_Pyr-bd"/>
</dbReference>
<organism evidence="4">
    <name type="scientific">marine sediment metagenome</name>
    <dbReference type="NCBI Taxonomy" id="412755"/>
    <lineage>
        <taxon>unclassified sequences</taxon>
        <taxon>metagenomes</taxon>
        <taxon>ecological metagenomes</taxon>
    </lineage>
</organism>
<dbReference type="CDD" id="cd07036">
    <property type="entry name" value="TPP_PYR_E1-PDHc-beta_like"/>
    <property type="match status" value="1"/>
</dbReference>
<sequence length="184" mass="20012">MREITFREAIREALDEALRSDTKVFLMGEDIGPLGGAFTVTKDLFDKYGKKRVRNTPISEVAIVGAATGAAMAGLRPVAEIMFCDFLPMAGDQIINQAAKMRYMFGGQVKVPLTIRTILGAGLSAAAHHSQSNEALFMHTPGLKLVIPSTPYDAKGLLKTAILDDNPVIYFEHRCLYDSKGPVP</sequence>